<evidence type="ECO:0000256" key="2">
    <source>
        <dbReference type="ARBA" id="ARBA00022448"/>
    </source>
</evidence>
<dbReference type="Proteomes" id="UP000239197">
    <property type="component" value="Chromosome"/>
</dbReference>
<feature type="transmembrane region" description="Helical" evidence="6">
    <location>
        <begin position="95"/>
        <end position="112"/>
    </location>
</feature>
<feature type="transmembrane region" description="Helical" evidence="6">
    <location>
        <begin position="184"/>
        <end position="204"/>
    </location>
</feature>
<dbReference type="RefSeq" id="WP_104924766.1">
    <property type="nucleotide sequence ID" value="NZ_CP019062.1"/>
</dbReference>
<evidence type="ECO:0000256" key="3">
    <source>
        <dbReference type="ARBA" id="ARBA00022692"/>
    </source>
</evidence>
<evidence type="ECO:0000256" key="4">
    <source>
        <dbReference type="ARBA" id="ARBA00022989"/>
    </source>
</evidence>
<protein>
    <submittedName>
        <fullName evidence="8">EmrB/QacA family drug resistance transporter</fullName>
    </submittedName>
</protein>
<evidence type="ECO:0000313" key="9">
    <source>
        <dbReference type="Proteomes" id="UP000239197"/>
    </source>
</evidence>
<feature type="transmembrane region" description="Helical" evidence="6">
    <location>
        <begin position="285"/>
        <end position="304"/>
    </location>
</feature>
<sequence length="536" mass="57960">MNQPIAQAPAASSAGTSGPPTFSARLVTGLAGVLIVALCSGLNDRVTDIALADVRGALSISNDPGSWLIGSYQAAEVAAMMIAPWLAVTFSLRRFTLFVTLGFLLVAAVLPYSPNLPVFITLRAVQGVFGGAMPPLLMTAALRFMPPQYKLYGLSAYALTATFGPNIATSMAAIWTDYVGWKWVFWQVIPPCVLGYLLIGYGLPQDPQRFERLKQMDIVGMVTGCSGISLLVLVLQQGERLDWFHSPLITVMFFASLALLTVFLVNEWHHPLPLFKLQMLKRHNLAHGLITLFALMFLFLSGSALPANFMQQVGGFRAVQVGPLALTIGLPQLLLAPLVAFFLTFRWVDSRWVLACGLGLVGLSCYWGTHITSVWARDNFYVIQIMQAFGQPMAVLPILLGATSVVQPQEGPFAAAMFNTTRGMGSIAGSAILGVMVSDREQFHSNVLLNHIGGVNYLLSQPYGGGSSFLAPLNSDGSAISTEIITQFSRLVRKQALILSLADIYMLIIGLAMALILLAAILPKRSYPPQSLVKRP</sequence>
<dbReference type="PROSITE" id="PS50850">
    <property type="entry name" value="MFS"/>
    <property type="match status" value="1"/>
</dbReference>
<feature type="transmembrane region" description="Helical" evidence="6">
    <location>
        <begin position="324"/>
        <end position="345"/>
    </location>
</feature>
<dbReference type="OrthoDB" id="9812221at2"/>
<dbReference type="Pfam" id="PF07690">
    <property type="entry name" value="MFS_1"/>
    <property type="match status" value="1"/>
</dbReference>
<dbReference type="Gene3D" id="1.20.1250.20">
    <property type="entry name" value="MFS general substrate transporter like domains"/>
    <property type="match status" value="2"/>
</dbReference>
<feature type="transmembrane region" description="Helical" evidence="6">
    <location>
        <begin position="124"/>
        <end position="144"/>
    </location>
</feature>
<feature type="transmembrane region" description="Helical" evidence="6">
    <location>
        <begin position="381"/>
        <end position="400"/>
    </location>
</feature>
<dbReference type="PANTHER" id="PTHR42718:SF9">
    <property type="entry name" value="MAJOR FACILITATOR SUPERFAMILY MULTIDRUG TRANSPORTER MFSC"/>
    <property type="match status" value="1"/>
</dbReference>
<keyword evidence="2" id="KW-0813">Transport</keyword>
<keyword evidence="9" id="KW-1185">Reference proteome</keyword>
<proteinExistence type="predicted"/>
<accession>A0A2L1UX10</accession>
<organism evidence="8 9">
    <name type="scientific">Rahnella sikkimica</name>
    <dbReference type="NCBI Taxonomy" id="1805933"/>
    <lineage>
        <taxon>Bacteria</taxon>
        <taxon>Pseudomonadati</taxon>
        <taxon>Pseudomonadota</taxon>
        <taxon>Gammaproteobacteria</taxon>
        <taxon>Enterobacterales</taxon>
        <taxon>Yersiniaceae</taxon>
        <taxon>Rahnella</taxon>
    </lineage>
</organism>
<evidence type="ECO:0000313" key="8">
    <source>
        <dbReference type="EMBL" id="AVF37414.1"/>
    </source>
</evidence>
<dbReference type="PANTHER" id="PTHR42718">
    <property type="entry name" value="MAJOR FACILITATOR SUPERFAMILY MULTIDRUG TRANSPORTER MFSC"/>
    <property type="match status" value="1"/>
</dbReference>
<feature type="transmembrane region" description="Helical" evidence="6">
    <location>
        <begin position="156"/>
        <end position="178"/>
    </location>
</feature>
<dbReference type="GO" id="GO:0022857">
    <property type="term" value="F:transmembrane transporter activity"/>
    <property type="evidence" value="ECO:0007669"/>
    <property type="project" value="InterPro"/>
</dbReference>
<evidence type="ECO:0000256" key="5">
    <source>
        <dbReference type="ARBA" id="ARBA00023136"/>
    </source>
</evidence>
<feature type="transmembrane region" description="Helical" evidence="6">
    <location>
        <begin position="247"/>
        <end position="265"/>
    </location>
</feature>
<name>A0A2L1UX10_9GAMM</name>
<dbReference type="InterPro" id="IPR020846">
    <property type="entry name" value="MFS_dom"/>
</dbReference>
<dbReference type="InterPro" id="IPR011701">
    <property type="entry name" value="MFS"/>
</dbReference>
<evidence type="ECO:0000259" key="7">
    <source>
        <dbReference type="PROSITE" id="PS50850"/>
    </source>
</evidence>
<evidence type="ECO:0000256" key="6">
    <source>
        <dbReference type="SAM" id="Phobius"/>
    </source>
</evidence>
<keyword evidence="3 6" id="KW-0812">Transmembrane</keyword>
<feature type="domain" description="Major facilitator superfamily (MFS) profile" evidence="7">
    <location>
        <begin position="29"/>
        <end position="527"/>
    </location>
</feature>
<feature type="transmembrane region" description="Helical" evidence="6">
    <location>
        <begin position="216"/>
        <end position="235"/>
    </location>
</feature>
<keyword evidence="5 6" id="KW-0472">Membrane</keyword>
<gene>
    <name evidence="8" type="ORF">BV494_09890</name>
</gene>
<dbReference type="KEGG" id="rox:BV494_09890"/>
<evidence type="ECO:0000256" key="1">
    <source>
        <dbReference type="ARBA" id="ARBA00004141"/>
    </source>
</evidence>
<comment type="subcellular location">
    <subcellularLocation>
        <location evidence="1">Membrane</location>
        <topology evidence="1">Multi-pass membrane protein</topology>
    </subcellularLocation>
</comment>
<dbReference type="EMBL" id="CP019062">
    <property type="protein sequence ID" value="AVF37414.1"/>
    <property type="molecule type" value="Genomic_DNA"/>
</dbReference>
<keyword evidence="4 6" id="KW-1133">Transmembrane helix</keyword>
<dbReference type="InterPro" id="IPR036259">
    <property type="entry name" value="MFS_trans_sf"/>
</dbReference>
<feature type="transmembrane region" description="Helical" evidence="6">
    <location>
        <begin position="496"/>
        <end position="522"/>
    </location>
</feature>
<dbReference type="SUPFAM" id="SSF103473">
    <property type="entry name" value="MFS general substrate transporter"/>
    <property type="match status" value="1"/>
</dbReference>
<dbReference type="AlphaFoldDB" id="A0A2L1UX10"/>
<dbReference type="GO" id="GO:0016020">
    <property type="term" value="C:membrane"/>
    <property type="evidence" value="ECO:0007669"/>
    <property type="project" value="UniProtKB-SubCell"/>
</dbReference>
<feature type="transmembrane region" description="Helical" evidence="6">
    <location>
        <begin position="352"/>
        <end position="369"/>
    </location>
</feature>
<reference evidence="9" key="1">
    <citation type="submission" date="2017-01" db="EMBL/GenBank/DDBJ databases">
        <title>Genome sequence of Rouxiella sp. ERMR1:05.</title>
        <authorList>
            <person name="Kumar R."/>
            <person name="Singh D."/>
            <person name="Kumar S."/>
        </authorList>
    </citation>
    <scope>NUCLEOTIDE SEQUENCE [LARGE SCALE GENOMIC DNA]</scope>
    <source>
        <strain evidence="9">ERMR1:05</strain>
    </source>
</reference>